<reference evidence="1" key="1">
    <citation type="submission" date="2020-11" db="EMBL/GenBank/DDBJ databases">
        <authorList>
            <person name="Whitehead M."/>
        </authorList>
    </citation>
    <scope>NUCLEOTIDE SEQUENCE</scope>
    <source>
        <strain evidence="1">EGII</strain>
    </source>
</reference>
<dbReference type="AlphaFoldDB" id="A0A811V3X6"/>
<evidence type="ECO:0000313" key="2">
    <source>
        <dbReference type="Proteomes" id="UP000606786"/>
    </source>
</evidence>
<dbReference type="Proteomes" id="UP000606786">
    <property type="component" value="Unassembled WGS sequence"/>
</dbReference>
<gene>
    <name evidence="1" type="ORF">CCAP1982_LOCUS14081</name>
</gene>
<evidence type="ECO:0000313" key="1">
    <source>
        <dbReference type="EMBL" id="CAD7005730.1"/>
    </source>
</evidence>
<protein>
    <submittedName>
        <fullName evidence="1">(Mediterranean fruit fly) hypothetical protein</fullName>
    </submittedName>
</protein>
<accession>A0A811V3X6</accession>
<keyword evidence="2" id="KW-1185">Reference proteome</keyword>
<dbReference type="EMBL" id="CAJHJT010000034">
    <property type="protein sequence ID" value="CAD7005730.1"/>
    <property type="molecule type" value="Genomic_DNA"/>
</dbReference>
<feature type="non-terminal residue" evidence="1">
    <location>
        <position position="1"/>
    </location>
</feature>
<proteinExistence type="predicted"/>
<name>A0A811V3X6_CERCA</name>
<organism evidence="1 2">
    <name type="scientific">Ceratitis capitata</name>
    <name type="common">Mediterranean fruit fly</name>
    <name type="synonym">Tephritis capitata</name>
    <dbReference type="NCBI Taxonomy" id="7213"/>
    <lineage>
        <taxon>Eukaryota</taxon>
        <taxon>Metazoa</taxon>
        <taxon>Ecdysozoa</taxon>
        <taxon>Arthropoda</taxon>
        <taxon>Hexapoda</taxon>
        <taxon>Insecta</taxon>
        <taxon>Pterygota</taxon>
        <taxon>Neoptera</taxon>
        <taxon>Endopterygota</taxon>
        <taxon>Diptera</taxon>
        <taxon>Brachycera</taxon>
        <taxon>Muscomorpha</taxon>
        <taxon>Tephritoidea</taxon>
        <taxon>Tephritidae</taxon>
        <taxon>Ceratitis</taxon>
        <taxon>Ceratitis</taxon>
    </lineage>
</organism>
<comment type="caution">
    <text evidence="1">The sequence shown here is derived from an EMBL/GenBank/DDBJ whole genome shotgun (WGS) entry which is preliminary data.</text>
</comment>
<sequence length="89" mass="9703">MKRTKGKQPNRVKITRINLKNITILKNYAVIEWQEKHEEQKKENPLPELILSTYMGHIRGSALCAIKFHSPGGCSSGGGGGVVSGGTTL</sequence>